<accession>E1JUU3</accession>
<evidence type="ECO:0000256" key="9">
    <source>
        <dbReference type="PROSITE-ProRule" id="PRU00284"/>
    </source>
</evidence>
<dbReference type="CDD" id="cd11386">
    <property type="entry name" value="MCP_signal"/>
    <property type="match status" value="1"/>
</dbReference>
<evidence type="ECO:0000256" key="3">
    <source>
        <dbReference type="ARBA" id="ARBA00022500"/>
    </source>
</evidence>
<keyword evidence="3" id="KW-0145">Chemotaxis</keyword>
<dbReference type="Pfam" id="PF00672">
    <property type="entry name" value="HAMP"/>
    <property type="match status" value="1"/>
</dbReference>
<dbReference type="SMART" id="SM00283">
    <property type="entry name" value="MA"/>
    <property type="match status" value="1"/>
</dbReference>
<evidence type="ECO:0000313" key="14">
    <source>
        <dbReference type="EMBL" id="EFL51857.1"/>
    </source>
</evidence>
<dbReference type="eggNOG" id="COG0840">
    <property type="taxonomic scope" value="Bacteria"/>
</dbReference>
<dbReference type="InterPro" id="IPR033479">
    <property type="entry name" value="dCache_1"/>
</dbReference>
<evidence type="ECO:0000313" key="15">
    <source>
        <dbReference type="Proteomes" id="UP000006250"/>
    </source>
</evidence>
<dbReference type="GO" id="GO:0005886">
    <property type="term" value="C:plasma membrane"/>
    <property type="evidence" value="ECO:0007669"/>
    <property type="project" value="UniProtKB-SubCell"/>
</dbReference>
<comment type="caution">
    <text evidence="14">The sequence shown here is derived from an EMBL/GenBank/DDBJ whole genome shotgun (WGS) entry which is preliminary data.</text>
</comment>
<evidence type="ECO:0000256" key="1">
    <source>
        <dbReference type="ARBA" id="ARBA00004651"/>
    </source>
</evidence>
<feature type="transmembrane region" description="Helical" evidence="11">
    <location>
        <begin position="302"/>
        <end position="321"/>
    </location>
</feature>
<evidence type="ECO:0000256" key="6">
    <source>
        <dbReference type="ARBA" id="ARBA00023136"/>
    </source>
</evidence>
<dbReference type="SUPFAM" id="SSF58104">
    <property type="entry name" value="Methyl-accepting chemotaxis protein (MCP) signaling domain"/>
    <property type="match status" value="1"/>
</dbReference>
<keyword evidence="10" id="KW-0175">Coiled coil</keyword>
<dbReference type="CDD" id="cd12912">
    <property type="entry name" value="PDC2_MCP_like"/>
    <property type="match status" value="1"/>
</dbReference>
<comment type="similarity">
    <text evidence="8">Belongs to the methyl-accepting chemotaxis (MCP) protein family.</text>
</comment>
<keyword evidence="7 9" id="KW-0807">Transducer</keyword>
<feature type="coiled-coil region" evidence="10">
    <location>
        <begin position="368"/>
        <end position="412"/>
    </location>
</feature>
<dbReference type="GO" id="GO:0007165">
    <property type="term" value="P:signal transduction"/>
    <property type="evidence" value="ECO:0007669"/>
    <property type="project" value="UniProtKB-KW"/>
</dbReference>
<feature type="transmembrane region" description="Helical" evidence="11">
    <location>
        <begin position="7"/>
        <end position="30"/>
    </location>
</feature>
<keyword evidence="5 11" id="KW-1133">Transmembrane helix</keyword>
<feature type="domain" description="Methyl-accepting transducer" evidence="12">
    <location>
        <begin position="424"/>
        <end position="660"/>
    </location>
</feature>
<dbReference type="Gene3D" id="6.10.340.10">
    <property type="match status" value="1"/>
</dbReference>
<dbReference type="STRING" id="596151.DesfrDRAFT_1392"/>
<dbReference type="PROSITE" id="PS50885">
    <property type="entry name" value="HAMP"/>
    <property type="match status" value="1"/>
</dbReference>
<dbReference type="Pfam" id="PF00015">
    <property type="entry name" value="MCPsignal"/>
    <property type="match status" value="1"/>
</dbReference>
<dbReference type="Pfam" id="PF02743">
    <property type="entry name" value="dCache_1"/>
    <property type="match status" value="1"/>
</dbReference>
<proteinExistence type="inferred from homology"/>
<reference evidence="14 15" key="1">
    <citation type="submission" date="2010-08" db="EMBL/GenBank/DDBJ databases">
        <title>The draft genome of Desulfovibrio fructosovorans JJ.</title>
        <authorList>
            <consortium name="US DOE Joint Genome Institute (JGI-PGF)"/>
            <person name="Lucas S."/>
            <person name="Copeland A."/>
            <person name="Lapidus A."/>
            <person name="Cheng J.-F."/>
            <person name="Bruce D."/>
            <person name="Goodwin L."/>
            <person name="Pitluck S."/>
            <person name="Land M.L."/>
            <person name="Hauser L."/>
            <person name="Chang Y.-J."/>
            <person name="Jeffries C."/>
            <person name="Wall J.D."/>
            <person name="Stahl D.A."/>
            <person name="Arkin A.P."/>
            <person name="Dehal P."/>
            <person name="Stolyar S.M."/>
            <person name="Hazen T.C."/>
            <person name="Woyke T.J."/>
        </authorList>
    </citation>
    <scope>NUCLEOTIDE SEQUENCE [LARGE SCALE GENOMIC DNA]</scope>
    <source>
        <strain evidence="14 15">JJ</strain>
    </source>
</reference>
<evidence type="ECO:0000259" key="12">
    <source>
        <dbReference type="PROSITE" id="PS50111"/>
    </source>
</evidence>
<evidence type="ECO:0000256" key="10">
    <source>
        <dbReference type="SAM" id="Coils"/>
    </source>
</evidence>
<gene>
    <name evidence="14" type="ORF">DesfrDRAFT_1392</name>
</gene>
<evidence type="ECO:0000256" key="11">
    <source>
        <dbReference type="SAM" id="Phobius"/>
    </source>
</evidence>
<evidence type="ECO:0000256" key="4">
    <source>
        <dbReference type="ARBA" id="ARBA00022692"/>
    </source>
</evidence>
<dbReference type="InterPro" id="IPR003660">
    <property type="entry name" value="HAMP_dom"/>
</dbReference>
<evidence type="ECO:0000256" key="7">
    <source>
        <dbReference type="ARBA" id="ARBA00023224"/>
    </source>
</evidence>
<evidence type="ECO:0000256" key="2">
    <source>
        <dbReference type="ARBA" id="ARBA00022475"/>
    </source>
</evidence>
<dbReference type="CDD" id="cd18773">
    <property type="entry name" value="PDC1_HK_sensor"/>
    <property type="match status" value="1"/>
</dbReference>
<dbReference type="AlphaFoldDB" id="E1JUU3"/>
<keyword evidence="4 11" id="KW-0812">Transmembrane</keyword>
<keyword evidence="6 11" id="KW-0472">Membrane</keyword>
<name>E1JUU3_SOLFR</name>
<evidence type="ECO:0000256" key="5">
    <source>
        <dbReference type="ARBA" id="ARBA00022989"/>
    </source>
</evidence>
<sequence>MRCSIKIKLICGVIAIIIIPFLCILGITAYDIVVLSYDNYISDSKRDLAETNTAIQLFLHEAKANMDHLASYPELRGIDAGLTDFLSVTGKVATLPRADDALGRQLRERCLLMQKSHPNYRKVYLGSRFGGFISSSDAPRAAYDPRGRAWYKAAAAAPDTAVLSAPFRSTDGRASISAARAFSDASGHILGVVSADISLSVITDMVADIRPGKTGFVIVATRNGTIIADTEQPQHSLKKLTELGDASLESLFSGPAGKVEVDLGGETYVANVFDAPETGWRFVSCIAKRELMRPARATVTTIAWVALASLMLVVGGIWLFMDRSVIRPLSRVGEFLQAVSAGRYEARLQPPRFKDEIAAMYAALGAMAQRLGETMASVRAKSREAEEKALACQAATDKAEEASRQAERAKAEGMLVAANRLEAVVSVVSSAARTLSDHIGQASDGAEVQARRVEETASAMEEMNATVFEVAKSAAAAADISAQAREKAEEGAATIGQVAASMEQVKADASKARERMTRLGRQAEDIGRVLGIISDIADQTNLLALNAAIEAARAGEAGRGFAVVADEVRKLAEKTMHATKEVDKAIRDIQDGTRHSSQAVDHDAATIDKTVALAEESRRILSRIKALADSTADQVHAIATAAEQQSATSEAINQSIGDISAISSTTTDAMRQSGDVVASVAGQVEELSALIGELQHSGEAGPKAVAG</sequence>
<organism evidence="14 15">
    <name type="scientific">Solidesulfovibrio fructosivorans JJ]</name>
    <dbReference type="NCBI Taxonomy" id="596151"/>
    <lineage>
        <taxon>Bacteria</taxon>
        <taxon>Pseudomonadati</taxon>
        <taxon>Thermodesulfobacteriota</taxon>
        <taxon>Desulfovibrionia</taxon>
        <taxon>Desulfovibrionales</taxon>
        <taxon>Desulfovibrionaceae</taxon>
        <taxon>Solidesulfovibrio</taxon>
    </lineage>
</organism>
<dbReference type="InterPro" id="IPR004089">
    <property type="entry name" value="MCPsignal_dom"/>
</dbReference>
<dbReference type="Gene3D" id="3.30.450.20">
    <property type="entry name" value="PAS domain"/>
    <property type="match status" value="1"/>
</dbReference>
<dbReference type="PANTHER" id="PTHR32089:SF112">
    <property type="entry name" value="LYSOZYME-LIKE PROTEIN-RELATED"/>
    <property type="match status" value="1"/>
</dbReference>
<dbReference type="Gene3D" id="1.10.287.950">
    <property type="entry name" value="Methyl-accepting chemotaxis protein"/>
    <property type="match status" value="1"/>
</dbReference>
<dbReference type="OrthoDB" id="5348717at2"/>
<evidence type="ECO:0000256" key="8">
    <source>
        <dbReference type="ARBA" id="ARBA00029447"/>
    </source>
</evidence>
<dbReference type="PANTHER" id="PTHR32089">
    <property type="entry name" value="METHYL-ACCEPTING CHEMOTAXIS PROTEIN MCPB"/>
    <property type="match status" value="1"/>
</dbReference>
<evidence type="ECO:0000259" key="13">
    <source>
        <dbReference type="PROSITE" id="PS50885"/>
    </source>
</evidence>
<keyword evidence="2" id="KW-1003">Cell membrane</keyword>
<dbReference type="EMBL" id="AECZ01000007">
    <property type="protein sequence ID" value="EFL51857.1"/>
    <property type="molecule type" value="Genomic_DNA"/>
</dbReference>
<protein>
    <submittedName>
        <fullName evidence="14">Methyl-accepting chemotaxis sensory transducer with Cache sensor</fullName>
    </submittedName>
</protein>
<dbReference type="RefSeq" id="WP_005992405.1">
    <property type="nucleotide sequence ID" value="NZ_AECZ01000007.1"/>
</dbReference>
<feature type="domain" description="HAMP" evidence="13">
    <location>
        <begin position="323"/>
        <end position="376"/>
    </location>
</feature>
<dbReference type="CDD" id="cd06225">
    <property type="entry name" value="HAMP"/>
    <property type="match status" value="1"/>
</dbReference>
<dbReference type="Proteomes" id="UP000006250">
    <property type="component" value="Unassembled WGS sequence"/>
</dbReference>
<dbReference type="SMART" id="SM00304">
    <property type="entry name" value="HAMP"/>
    <property type="match status" value="1"/>
</dbReference>
<keyword evidence="15" id="KW-1185">Reference proteome</keyword>
<dbReference type="PROSITE" id="PS50111">
    <property type="entry name" value="CHEMOTAXIS_TRANSDUC_2"/>
    <property type="match status" value="1"/>
</dbReference>
<dbReference type="GO" id="GO:0006935">
    <property type="term" value="P:chemotaxis"/>
    <property type="evidence" value="ECO:0007669"/>
    <property type="project" value="UniProtKB-KW"/>
</dbReference>
<comment type="subcellular location">
    <subcellularLocation>
        <location evidence="1">Cell membrane</location>
        <topology evidence="1">Multi-pass membrane protein</topology>
    </subcellularLocation>
</comment>